<reference evidence="1 2" key="1">
    <citation type="submission" date="2020-04" db="EMBL/GenBank/DDBJ databases">
        <authorList>
            <person name="Pieper L."/>
        </authorList>
    </citation>
    <scope>NUCLEOTIDE SEQUENCE [LARGE SCALE GENOMIC DNA]</scope>
    <source>
        <strain evidence="1 2">F22</strain>
    </source>
</reference>
<dbReference type="RefSeq" id="WP_175306333.1">
    <property type="nucleotide sequence ID" value="NZ_JABWDC010000147.1"/>
</dbReference>
<organism evidence="1 2">
    <name type="scientific">Coprococcus comes</name>
    <dbReference type="NCBI Taxonomy" id="410072"/>
    <lineage>
        <taxon>Bacteria</taxon>
        <taxon>Bacillati</taxon>
        <taxon>Bacillota</taxon>
        <taxon>Clostridia</taxon>
        <taxon>Lachnospirales</taxon>
        <taxon>Lachnospiraceae</taxon>
        <taxon>Coprococcus</taxon>
    </lineage>
</organism>
<gene>
    <name evidence="1" type="ORF">HUU93_16340</name>
</gene>
<dbReference type="EMBL" id="JABWDC010000147">
    <property type="protein sequence ID" value="NUN88116.1"/>
    <property type="molecule type" value="Genomic_DNA"/>
</dbReference>
<evidence type="ECO:0000313" key="2">
    <source>
        <dbReference type="Proteomes" id="UP000554488"/>
    </source>
</evidence>
<comment type="caution">
    <text evidence="1">The sequence shown here is derived from an EMBL/GenBank/DDBJ whole genome shotgun (WGS) entry which is preliminary data.</text>
</comment>
<accession>A0A849Y506</accession>
<reference evidence="1 2" key="2">
    <citation type="submission" date="2020-07" db="EMBL/GenBank/DDBJ databases">
        <title>Bacterial metabolism rescues the inhibition of intestinal drug absorption by food and drug additives.</title>
        <authorList>
            <person name="Zou L."/>
            <person name="Spanogiannopoulos P."/>
            <person name="Chien H.-C."/>
            <person name="Pieper L.M."/>
            <person name="Cai W."/>
            <person name="Khuri N."/>
            <person name="Pottel J."/>
            <person name="Vora B."/>
            <person name="Ni Z."/>
            <person name="Tsakalozou E."/>
            <person name="Zhang W."/>
            <person name="Shoichet B.K."/>
            <person name="Giacomini K.M."/>
            <person name="Turnbaugh P.J."/>
        </authorList>
    </citation>
    <scope>NUCLEOTIDE SEQUENCE [LARGE SCALE GENOMIC DNA]</scope>
    <source>
        <strain evidence="1 2">F22</strain>
    </source>
</reference>
<dbReference type="AlphaFoldDB" id="A0A849Y506"/>
<sequence>MKIKKILYSVIFIILLTTPHQQVYAEARTYDIEQTLRTNDIRWRYKIIDGELYKRKYNYTTNQLIGKWEKA</sequence>
<dbReference type="Proteomes" id="UP000554488">
    <property type="component" value="Unassembled WGS sequence"/>
</dbReference>
<evidence type="ECO:0000313" key="1">
    <source>
        <dbReference type="EMBL" id="NUN88116.1"/>
    </source>
</evidence>
<proteinExistence type="predicted"/>
<name>A0A849Y506_9FIRM</name>
<protein>
    <submittedName>
        <fullName evidence="1">Uncharacterized protein</fullName>
    </submittedName>
</protein>